<dbReference type="SFLD" id="SFLDS00029">
    <property type="entry name" value="Radical_SAM"/>
    <property type="match status" value="1"/>
</dbReference>
<evidence type="ECO:0000256" key="2">
    <source>
        <dbReference type="ARBA" id="ARBA00022691"/>
    </source>
</evidence>
<dbReference type="SUPFAM" id="SSF102114">
    <property type="entry name" value="Radical SAM enzymes"/>
    <property type="match status" value="1"/>
</dbReference>
<dbReference type="InterPro" id="IPR013785">
    <property type="entry name" value="Aldolase_TIM"/>
</dbReference>
<evidence type="ECO:0000313" key="8">
    <source>
        <dbReference type="Proteomes" id="UP001256588"/>
    </source>
</evidence>
<keyword evidence="3" id="KW-0479">Metal-binding</keyword>
<dbReference type="PROSITE" id="PS51918">
    <property type="entry name" value="RADICAL_SAM"/>
    <property type="match status" value="1"/>
</dbReference>
<dbReference type="NCBIfam" id="TIGR03978">
    <property type="entry name" value="rSAM_paired_1"/>
    <property type="match status" value="1"/>
</dbReference>
<evidence type="ECO:0000256" key="1">
    <source>
        <dbReference type="ARBA" id="ARBA00001966"/>
    </source>
</evidence>
<dbReference type="Pfam" id="PF04055">
    <property type="entry name" value="Radical_SAM"/>
    <property type="match status" value="1"/>
</dbReference>
<dbReference type="InterPro" id="IPR007197">
    <property type="entry name" value="rSAM"/>
</dbReference>
<comment type="cofactor">
    <cofactor evidence="1">
        <name>[4Fe-4S] cluster</name>
        <dbReference type="ChEBI" id="CHEBI:49883"/>
    </cofactor>
</comment>
<reference evidence="7 8" key="1">
    <citation type="submission" date="2023-07" db="EMBL/GenBank/DDBJ databases">
        <title>Sorghum-associated microbial communities from plants grown in Nebraska, USA.</title>
        <authorList>
            <person name="Schachtman D."/>
        </authorList>
    </citation>
    <scope>NUCLEOTIDE SEQUENCE [LARGE SCALE GENOMIC DNA]</scope>
    <source>
        <strain evidence="7 8">4099</strain>
    </source>
</reference>
<dbReference type="SFLD" id="SFLDG01384">
    <property type="entry name" value="thioether_bond_formation_requi"/>
    <property type="match status" value="1"/>
</dbReference>
<organism evidence="7 8">
    <name type="scientific">Luteimonas terrae</name>
    <dbReference type="NCBI Taxonomy" id="1530191"/>
    <lineage>
        <taxon>Bacteria</taxon>
        <taxon>Pseudomonadati</taxon>
        <taxon>Pseudomonadota</taxon>
        <taxon>Gammaproteobacteria</taxon>
        <taxon>Lysobacterales</taxon>
        <taxon>Lysobacteraceae</taxon>
        <taxon>Luteimonas</taxon>
    </lineage>
</organism>
<dbReference type="SFLD" id="SFLDG01067">
    <property type="entry name" value="SPASM/twitch_domain_containing"/>
    <property type="match status" value="1"/>
</dbReference>
<proteinExistence type="predicted"/>
<keyword evidence="5" id="KW-0411">Iron-sulfur</keyword>
<evidence type="ECO:0000256" key="5">
    <source>
        <dbReference type="ARBA" id="ARBA00023014"/>
    </source>
</evidence>
<evidence type="ECO:0000313" key="7">
    <source>
        <dbReference type="EMBL" id="MDR7193274.1"/>
    </source>
</evidence>
<dbReference type="PANTHER" id="PTHR43273:SF8">
    <property type="entry name" value="RADICAL SAM DOMAIN PROTEIN"/>
    <property type="match status" value="1"/>
</dbReference>
<dbReference type="InterPro" id="IPR058240">
    <property type="entry name" value="rSAM_sf"/>
</dbReference>
<sequence length="501" mass="56068">MKFRPPEAFAASSQGYRLLPLRFRRLPWNRDRVFVSSLAGDWLTMERAMFERFVRHELDPTDPVLADLQARHLAVVDLQRSALAPLLSQYRTRKAYLLGGPALHIFVVSLRCHHTCNYCQVSRQQTSKTAFDLGADAARLAVDRLFEWPSQELTIEFQGGEPLLNFEQVRAITERVVARNETEKRSLRFVLASTLHDLTDEQLAFFQTHRFKLSTSLDGPEWLHNANRPRPERDSYRRTVEGIERGRKALGEDAISALTTLTKRSLEAPEAIIDEYRRLGLHSISLRPLSHYGFAAKTRERNGYDTAAFLAFYDRALEHLLAVNRSGYSMDETFASLLLSQLLGPFGHGYVDLRSPTGAGFGAVIYDYDGQVYPSDEARMLAAMGDNSFSLGNVGQPVSEWLASPAMHRLMAAGVAESLPTCSDCAYVPMCGADPIEHYARQGDAIGHRPTSDFCSRQMGMFDLLLQRYETASVADRQILESWALGAGADESPEVALDAAA</sequence>
<evidence type="ECO:0000259" key="6">
    <source>
        <dbReference type="PROSITE" id="PS51918"/>
    </source>
</evidence>
<dbReference type="EMBL" id="JAVDWO010000007">
    <property type="protein sequence ID" value="MDR7193274.1"/>
    <property type="molecule type" value="Genomic_DNA"/>
</dbReference>
<feature type="domain" description="Radical SAM core" evidence="6">
    <location>
        <begin position="98"/>
        <end position="331"/>
    </location>
</feature>
<dbReference type="CDD" id="cd01335">
    <property type="entry name" value="Radical_SAM"/>
    <property type="match status" value="1"/>
</dbReference>
<dbReference type="PANTHER" id="PTHR43273">
    <property type="entry name" value="ANAEROBIC SULFATASE-MATURATING ENZYME HOMOLOG ASLB-RELATED"/>
    <property type="match status" value="1"/>
</dbReference>
<name>A0ABU1XWY6_9GAMM</name>
<keyword evidence="8" id="KW-1185">Reference proteome</keyword>
<gene>
    <name evidence="7" type="ORF">J2W68_002008</name>
</gene>
<dbReference type="Gene3D" id="3.20.20.70">
    <property type="entry name" value="Aldolase class I"/>
    <property type="match status" value="1"/>
</dbReference>
<keyword evidence="2" id="KW-0949">S-adenosyl-L-methionine</keyword>
<evidence type="ECO:0000256" key="3">
    <source>
        <dbReference type="ARBA" id="ARBA00022723"/>
    </source>
</evidence>
<keyword evidence="4" id="KW-0408">Iron</keyword>
<dbReference type="InterPro" id="IPR024023">
    <property type="entry name" value="rSAM_paired_HxsB"/>
</dbReference>
<evidence type="ECO:0000256" key="4">
    <source>
        <dbReference type="ARBA" id="ARBA00023004"/>
    </source>
</evidence>
<dbReference type="InterPro" id="IPR023867">
    <property type="entry name" value="Sulphatase_maturase_rSAM"/>
</dbReference>
<dbReference type="RefSeq" id="WP_310235247.1">
    <property type="nucleotide sequence ID" value="NZ_JAVDWO010000007.1"/>
</dbReference>
<dbReference type="Proteomes" id="UP001256588">
    <property type="component" value="Unassembled WGS sequence"/>
</dbReference>
<accession>A0ABU1XWY6</accession>
<protein>
    <submittedName>
        <fullName evidence="7">His-Xaa-Ser system radical SAM maturase HxsB</fullName>
    </submittedName>
</protein>
<dbReference type="SFLD" id="SFLDG01386">
    <property type="entry name" value="main_SPASM_domain-containing"/>
    <property type="match status" value="1"/>
</dbReference>
<comment type="caution">
    <text evidence="7">The sequence shown here is derived from an EMBL/GenBank/DDBJ whole genome shotgun (WGS) entry which is preliminary data.</text>
</comment>